<keyword evidence="3" id="KW-1185">Reference proteome</keyword>
<evidence type="ECO:0000256" key="1">
    <source>
        <dbReference type="SAM" id="Coils"/>
    </source>
</evidence>
<feature type="coiled-coil region" evidence="1">
    <location>
        <begin position="225"/>
        <end position="260"/>
    </location>
</feature>
<organism evidence="2 3">
    <name type="scientific">Tritrichomonas musculus</name>
    <dbReference type="NCBI Taxonomy" id="1915356"/>
    <lineage>
        <taxon>Eukaryota</taxon>
        <taxon>Metamonada</taxon>
        <taxon>Parabasalia</taxon>
        <taxon>Tritrichomonadida</taxon>
        <taxon>Tritrichomonadidae</taxon>
        <taxon>Tritrichomonas</taxon>
    </lineage>
</organism>
<proteinExistence type="predicted"/>
<keyword evidence="1" id="KW-0175">Coiled coil</keyword>
<sequence>MERSIAYFAYSDSRFEIDLNLFNRYSADFLNEGNMEEEPFYLINEFDPQLPHPRETIEAFINFFETGDIDLTPENVFSIQFLSHKFRIPILSQITEQYINEIEHENKILDEIFSHPENLYEEQEKFISNRFEKLISDDRLKNLSLTQVYRIIPQKIRGEQLNDYMEERILDFLVDTEKKQAFILISLFKCSQKGRKRFYEELNYKRDIIDLNCIEQYLIESMINLLNYQEQKENEHEEEKKALKEQMTRTNNKIEDICSKFTKENNEIRNKMKEEEF</sequence>
<dbReference type="Proteomes" id="UP001470230">
    <property type="component" value="Unassembled WGS sequence"/>
</dbReference>
<protein>
    <recommendedName>
        <fullName evidence="4">BTB domain-containing protein</fullName>
    </recommendedName>
</protein>
<accession>A0ABR2JCY9</accession>
<dbReference type="EMBL" id="JAPFFF010000012">
    <property type="protein sequence ID" value="KAK8875601.1"/>
    <property type="molecule type" value="Genomic_DNA"/>
</dbReference>
<gene>
    <name evidence="2" type="ORF">M9Y10_005770</name>
</gene>
<comment type="caution">
    <text evidence="2">The sequence shown here is derived from an EMBL/GenBank/DDBJ whole genome shotgun (WGS) entry which is preliminary data.</text>
</comment>
<evidence type="ECO:0000313" key="3">
    <source>
        <dbReference type="Proteomes" id="UP001470230"/>
    </source>
</evidence>
<dbReference type="InterPro" id="IPR011333">
    <property type="entry name" value="SKP1/BTB/POZ_sf"/>
</dbReference>
<dbReference type="Gene3D" id="3.30.710.10">
    <property type="entry name" value="Potassium Channel Kv1.1, Chain A"/>
    <property type="match status" value="1"/>
</dbReference>
<reference evidence="2 3" key="1">
    <citation type="submission" date="2024-04" db="EMBL/GenBank/DDBJ databases">
        <title>Tritrichomonas musculus Genome.</title>
        <authorList>
            <person name="Alves-Ferreira E."/>
            <person name="Grigg M."/>
            <person name="Lorenzi H."/>
            <person name="Galac M."/>
        </authorList>
    </citation>
    <scope>NUCLEOTIDE SEQUENCE [LARGE SCALE GENOMIC DNA]</scope>
    <source>
        <strain evidence="2 3">EAF2021</strain>
    </source>
</reference>
<evidence type="ECO:0008006" key="4">
    <source>
        <dbReference type="Google" id="ProtNLM"/>
    </source>
</evidence>
<name>A0ABR2JCY9_9EUKA</name>
<evidence type="ECO:0000313" key="2">
    <source>
        <dbReference type="EMBL" id="KAK8875601.1"/>
    </source>
</evidence>